<evidence type="ECO:0000313" key="1">
    <source>
        <dbReference type="EMBL" id="QBZ61558.1"/>
    </source>
</evidence>
<dbReference type="AlphaFoldDB" id="A0A4V1C6Z0"/>
<dbReference type="Proteomes" id="UP000294847">
    <property type="component" value="Chromosome 4"/>
</dbReference>
<name>A0A4V1C6Z0_PYROR</name>
<dbReference type="EMBL" id="CP034207">
    <property type="protein sequence ID" value="QBZ61558.1"/>
    <property type="molecule type" value="Genomic_DNA"/>
</dbReference>
<reference evidence="1 2" key="1">
    <citation type="journal article" date="2019" name="Mol. Biol. Evol.">
        <title>Blast fungal genomes show frequent chromosomal changes, gene gains and losses, and effector gene turnover.</title>
        <authorList>
            <person name="Gomez Luciano L.B."/>
            <person name="Jason Tsai I."/>
            <person name="Chuma I."/>
            <person name="Tosa Y."/>
            <person name="Chen Y.H."/>
            <person name="Li J.Y."/>
            <person name="Li M.Y."/>
            <person name="Jade Lu M.Y."/>
            <person name="Nakayashiki H."/>
            <person name="Li W.H."/>
        </authorList>
    </citation>
    <scope>NUCLEOTIDE SEQUENCE [LARGE SCALE GENOMIC DNA]</scope>
    <source>
        <strain evidence="1">MZ5-1-6</strain>
    </source>
</reference>
<sequence length="74" mass="8333">MVGIGRGPVGQSGLLVRERDERGVCVQVCVQVFPQEIQFIRDLELQDLINYLTTLPTVLYSRNSLLGAEQRASW</sequence>
<accession>A0A4V1C6Z0</accession>
<evidence type="ECO:0000313" key="2">
    <source>
        <dbReference type="Proteomes" id="UP000294847"/>
    </source>
</evidence>
<proteinExistence type="predicted"/>
<protein>
    <submittedName>
        <fullName evidence="1">Uncharacterized protein</fullName>
    </submittedName>
</protein>
<organism evidence="1 2">
    <name type="scientific">Pyricularia oryzae</name>
    <name type="common">Rice blast fungus</name>
    <name type="synonym">Magnaporthe oryzae</name>
    <dbReference type="NCBI Taxonomy" id="318829"/>
    <lineage>
        <taxon>Eukaryota</taxon>
        <taxon>Fungi</taxon>
        <taxon>Dikarya</taxon>
        <taxon>Ascomycota</taxon>
        <taxon>Pezizomycotina</taxon>
        <taxon>Sordariomycetes</taxon>
        <taxon>Sordariomycetidae</taxon>
        <taxon>Magnaporthales</taxon>
        <taxon>Pyriculariaceae</taxon>
        <taxon>Pyricularia</taxon>
    </lineage>
</organism>
<gene>
    <name evidence="1" type="ORF">PoMZ_08509</name>
</gene>